<evidence type="ECO:0000313" key="1">
    <source>
        <dbReference type="EMBL" id="CAH1189903.1"/>
    </source>
</evidence>
<dbReference type="Proteomes" id="UP000838686">
    <property type="component" value="Unassembled WGS sequence"/>
</dbReference>
<dbReference type="InterPro" id="IPR025460">
    <property type="entry name" value="DUF4280"/>
</dbReference>
<evidence type="ECO:0000313" key="2">
    <source>
        <dbReference type="Proteomes" id="UP000838686"/>
    </source>
</evidence>
<accession>A0ABN8FPE1</accession>
<gene>
    <name evidence="1" type="ORF">PAECIP111893_00001</name>
</gene>
<keyword evidence="2" id="KW-1185">Reference proteome</keyword>
<name>A0ABN8FPE1_9BACL</name>
<protein>
    <recommendedName>
        <fullName evidence="3">DUF4280 domain-containing protein</fullName>
    </recommendedName>
</protein>
<reference evidence="1" key="1">
    <citation type="submission" date="2022-01" db="EMBL/GenBank/DDBJ databases">
        <authorList>
            <person name="Criscuolo A."/>
        </authorList>
    </citation>
    <scope>NUCLEOTIDE SEQUENCE</scope>
    <source>
        <strain evidence="1">CIP111893</strain>
    </source>
</reference>
<sequence>MQNSEYYIVRGAKMFCNCGTHVRRINLPQSHGSFVNDKPMMNEEDNKFTANVPHFGICVSPLNPSGETIYLIREEDGQNIGGKPCEPLFLDKWLGAKESVKVGGLPALTSESGLICGYEGCIRFGTNGQHDED</sequence>
<evidence type="ECO:0008006" key="3">
    <source>
        <dbReference type="Google" id="ProtNLM"/>
    </source>
</evidence>
<proteinExistence type="predicted"/>
<dbReference type="Pfam" id="PF14107">
    <property type="entry name" value="DUF4280"/>
    <property type="match status" value="1"/>
</dbReference>
<organism evidence="1 2">
    <name type="scientific">Paenibacillus plantiphilus</name>
    <dbReference type="NCBI Taxonomy" id="2905650"/>
    <lineage>
        <taxon>Bacteria</taxon>
        <taxon>Bacillati</taxon>
        <taxon>Bacillota</taxon>
        <taxon>Bacilli</taxon>
        <taxon>Bacillales</taxon>
        <taxon>Paenibacillaceae</taxon>
        <taxon>Paenibacillus</taxon>
    </lineage>
</organism>
<comment type="caution">
    <text evidence="1">The sequence shown here is derived from an EMBL/GenBank/DDBJ whole genome shotgun (WGS) entry which is preliminary data.</text>
</comment>
<dbReference type="EMBL" id="CAKMMF010000001">
    <property type="protein sequence ID" value="CAH1189903.1"/>
    <property type="molecule type" value="Genomic_DNA"/>
</dbReference>
<dbReference type="RefSeq" id="WP_236338154.1">
    <property type="nucleotide sequence ID" value="NZ_CAKMMF010000001.1"/>
</dbReference>